<evidence type="ECO:0000313" key="1">
    <source>
        <dbReference type="EMBL" id="WYJ78866.1"/>
    </source>
</evidence>
<proteinExistence type="predicted"/>
<gene>
    <name evidence="1" type="ORF">DOK79_000372</name>
</gene>
<protein>
    <submittedName>
        <fullName evidence="1">Uncharacterized protein</fullName>
    </submittedName>
</protein>
<accession>A0ABZ2SUP3</accession>
<reference evidence="1 2" key="1">
    <citation type="submission" date="2024-03" db="EMBL/GenBank/DDBJ databases">
        <title>The Genome Sequence of Enterococcus sp. DIV1094.</title>
        <authorList>
            <consortium name="The Broad Institute Genomics Platform"/>
            <consortium name="The Broad Institute Microbial Omics Core"/>
            <consortium name="The Broad Institute Genomic Center for Infectious Diseases"/>
            <person name="Earl A."/>
            <person name="Manson A."/>
            <person name="Gilmore M."/>
            <person name="Schwartman J."/>
            <person name="Shea T."/>
            <person name="Abouelleil A."/>
            <person name="Cao P."/>
            <person name="Chapman S."/>
            <person name="Cusick C."/>
            <person name="Young S."/>
            <person name="Neafsey D."/>
            <person name="Nusbaum C."/>
            <person name="Birren B."/>
        </authorList>
    </citation>
    <scope>NUCLEOTIDE SEQUENCE [LARGE SCALE GENOMIC DNA]</scope>
    <source>
        <strain evidence="1 2">DIV1094</strain>
    </source>
</reference>
<keyword evidence="2" id="KW-1185">Reference proteome</keyword>
<sequence length="34" mass="3760">MWSLVLHLTSEQAVLYAGISDAGAQKLEIENPFK</sequence>
<evidence type="ECO:0000313" key="2">
    <source>
        <dbReference type="Proteomes" id="UP000664360"/>
    </source>
</evidence>
<dbReference type="EMBL" id="CP147250">
    <property type="protein sequence ID" value="WYJ78866.1"/>
    <property type="molecule type" value="Genomic_DNA"/>
</dbReference>
<organism evidence="1 2">
    <name type="scientific">Candidatus Enterococcus mangumiae</name>
    <dbReference type="NCBI Taxonomy" id="2230878"/>
    <lineage>
        <taxon>Bacteria</taxon>
        <taxon>Bacillati</taxon>
        <taxon>Bacillota</taxon>
        <taxon>Bacilli</taxon>
        <taxon>Lactobacillales</taxon>
        <taxon>Enterococcaceae</taxon>
        <taxon>Enterococcus</taxon>
    </lineage>
</organism>
<dbReference type="Proteomes" id="UP000664360">
    <property type="component" value="Chromosome"/>
</dbReference>
<name>A0ABZ2SUP3_9ENTE</name>